<reference evidence="6 7" key="1">
    <citation type="submission" date="2019-07" db="EMBL/GenBank/DDBJ databases">
        <title>Whole genome shotgun sequence of Rhizobium naphthalenivorans NBRC 107585.</title>
        <authorList>
            <person name="Hosoyama A."/>
            <person name="Uohara A."/>
            <person name="Ohji S."/>
            <person name="Ichikawa N."/>
        </authorList>
    </citation>
    <scope>NUCLEOTIDE SEQUENCE [LARGE SCALE GENOMIC DNA]</scope>
    <source>
        <strain evidence="6 7">NBRC 107585</strain>
    </source>
</reference>
<sequence>MARLVAERHDVIPQIAEIFREQGYEGTSLKIITERTGLGKGSLYHFFPGGKQEMAEAVLDDVDGWFRTHIFAPLREAKDPNEALDTMFANVETYFRSGHRACLMGVIASSGAIDIFAERVQSYFADWRRDLAATLARAGFTDGEAGALAEEVLAGIQGALILARGLEDTSAFTRVLARLKTRCRPALSR</sequence>
<evidence type="ECO:0000313" key="7">
    <source>
        <dbReference type="Proteomes" id="UP000321717"/>
    </source>
</evidence>
<evidence type="ECO:0000256" key="1">
    <source>
        <dbReference type="ARBA" id="ARBA00023015"/>
    </source>
</evidence>
<evidence type="ECO:0000313" key="6">
    <source>
        <dbReference type="EMBL" id="GEO83846.1"/>
    </source>
</evidence>
<accession>A0A512HEG2</accession>
<dbReference type="InterPro" id="IPR001647">
    <property type="entry name" value="HTH_TetR"/>
</dbReference>
<evidence type="ECO:0000259" key="5">
    <source>
        <dbReference type="PROSITE" id="PS50977"/>
    </source>
</evidence>
<feature type="DNA-binding region" description="H-T-H motif" evidence="4">
    <location>
        <begin position="28"/>
        <end position="47"/>
    </location>
</feature>
<dbReference type="InterPro" id="IPR036271">
    <property type="entry name" value="Tet_transcr_reg_TetR-rel_C_sf"/>
</dbReference>
<gene>
    <name evidence="6" type="ORF">RNA01_07780</name>
</gene>
<evidence type="ECO:0000256" key="4">
    <source>
        <dbReference type="PROSITE-ProRule" id="PRU00335"/>
    </source>
</evidence>
<dbReference type="InterPro" id="IPR054156">
    <property type="entry name" value="YxaF_TetR_C"/>
</dbReference>
<dbReference type="Pfam" id="PF00440">
    <property type="entry name" value="TetR_N"/>
    <property type="match status" value="1"/>
</dbReference>
<comment type="caution">
    <text evidence="6">The sequence shown here is derived from an EMBL/GenBank/DDBJ whole genome shotgun (WGS) entry which is preliminary data.</text>
</comment>
<dbReference type="PANTHER" id="PTHR47506">
    <property type="entry name" value="TRANSCRIPTIONAL REGULATORY PROTEIN"/>
    <property type="match status" value="1"/>
</dbReference>
<dbReference type="SUPFAM" id="SSF46689">
    <property type="entry name" value="Homeodomain-like"/>
    <property type="match status" value="1"/>
</dbReference>
<proteinExistence type="predicted"/>
<keyword evidence="7" id="KW-1185">Reference proteome</keyword>
<dbReference type="OrthoDB" id="9811084at2"/>
<feature type="domain" description="HTH tetR-type" evidence="5">
    <location>
        <begin position="5"/>
        <end position="65"/>
    </location>
</feature>
<dbReference type="Gene3D" id="1.10.357.10">
    <property type="entry name" value="Tetracycline Repressor, domain 2"/>
    <property type="match status" value="1"/>
</dbReference>
<keyword evidence="3" id="KW-0804">Transcription</keyword>
<dbReference type="RefSeq" id="WP_147178653.1">
    <property type="nucleotide sequence ID" value="NZ_BJZP01000003.1"/>
</dbReference>
<dbReference type="SUPFAM" id="SSF48498">
    <property type="entry name" value="Tetracyclin repressor-like, C-terminal domain"/>
    <property type="match status" value="1"/>
</dbReference>
<dbReference type="Pfam" id="PF21993">
    <property type="entry name" value="TetR_C_13_2"/>
    <property type="match status" value="1"/>
</dbReference>
<dbReference type="EMBL" id="BJZP01000003">
    <property type="protein sequence ID" value="GEO83846.1"/>
    <property type="molecule type" value="Genomic_DNA"/>
</dbReference>
<evidence type="ECO:0000256" key="3">
    <source>
        <dbReference type="ARBA" id="ARBA00023163"/>
    </source>
</evidence>
<dbReference type="GO" id="GO:0003677">
    <property type="term" value="F:DNA binding"/>
    <property type="evidence" value="ECO:0007669"/>
    <property type="project" value="UniProtKB-UniRule"/>
</dbReference>
<dbReference type="Proteomes" id="UP000321717">
    <property type="component" value="Unassembled WGS sequence"/>
</dbReference>
<dbReference type="PANTHER" id="PTHR47506:SF1">
    <property type="entry name" value="HTH-TYPE TRANSCRIPTIONAL REGULATOR YJDC"/>
    <property type="match status" value="1"/>
</dbReference>
<protein>
    <submittedName>
        <fullName evidence="6">TetR family transcriptional regulator</fullName>
    </submittedName>
</protein>
<evidence type="ECO:0000256" key="2">
    <source>
        <dbReference type="ARBA" id="ARBA00023125"/>
    </source>
</evidence>
<dbReference type="PROSITE" id="PS50977">
    <property type="entry name" value="HTH_TETR_2"/>
    <property type="match status" value="1"/>
</dbReference>
<keyword evidence="2 4" id="KW-0238">DNA-binding</keyword>
<name>A0A512HEG2_9HYPH</name>
<dbReference type="InterPro" id="IPR009057">
    <property type="entry name" value="Homeodomain-like_sf"/>
</dbReference>
<dbReference type="AlphaFoldDB" id="A0A512HEG2"/>
<organism evidence="6 7">
    <name type="scientific">Ciceribacter naphthalenivorans</name>
    <dbReference type="NCBI Taxonomy" id="1118451"/>
    <lineage>
        <taxon>Bacteria</taxon>
        <taxon>Pseudomonadati</taxon>
        <taxon>Pseudomonadota</taxon>
        <taxon>Alphaproteobacteria</taxon>
        <taxon>Hyphomicrobiales</taxon>
        <taxon>Rhizobiaceae</taxon>
        <taxon>Ciceribacter</taxon>
    </lineage>
</organism>
<keyword evidence="1" id="KW-0805">Transcription regulation</keyword>